<dbReference type="InterPro" id="IPR041657">
    <property type="entry name" value="HTH_17"/>
</dbReference>
<dbReference type="OrthoDB" id="5416564at2"/>
<dbReference type="Pfam" id="PF12728">
    <property type="entry name" value="HTH_17"/>
    <property type="match status" value="1"/>
</dbReference>
<dbReference type="PANTHER" id="PTHR44591:SF3">
    <property type="entry name" value="RESPONSE REGULATORY DOMAIN-CONTAINING PROTEIN"/>
    <property type="match status" value="1"/>
</dbReference>
<protein>
    <submittedName>
        <fullName evidence="4">Response regulator</fullName>
    </submittedName>
</protein>
<evidence type="ECO:0000256" key="1">
    <source>
        <dbReference type="ARBA" id="ARBA00022553"/>
    </source>
</evidence>
<keyword evidence="5" id="KW-1185">Reference proteome</keyword>
<dbReference type="Proteomes" id="UP000295443">
    <property type="component" value="Unassembled WGS sequence"/>
</dbReference>
<dbReference type="Gene3D" id="3.40.50.2300">
    <property type="match status" value="1"/>
</dbReference>
<dbReference type="InterPro" id="IPR010093">
    <property type="entry name" value="SinI_DNA-bd"/>
</dbReference>
<feature type="modified residue" description="4-aspartylphosphate" evidence="2">
    <location>
        <position position="126"/>
    </location>
</feature>
<proteinExistence type="predicted"/>
<name>A0A4V2NWN4_9PROT</name>
<gene>
    <name evidence="4" type="ORF">EZJ19_03445</name>
</gene>
<dbReference type="NCBIfam" id="TIGR01764">
    <property type="entry name" value="excise"/>
    <property type="match status" value="1"/>
</dbReference>
<evidence type="ECO:0000313" key="4">
    <source>
        <dbReference type="EMBL" id="TCJ17972.1"/>
    </source>
</evidence>
<evidence type="ECO:0000256" key="2">
    <source>
        <dbReference type="PROSITE-ProRule" id="PRU00169"/>
    </source>
</evidence>
<dbReference type="SUPFAM" id="SSF46955">
    <property type="entry name" value="Putative DNA-binding domain"/>
    <property type="match status" value="1"/>
</dbReference>
<dbReference type="InterPro" id="IPR050595">
    <property type="entry name" value="Bact_response_regulator"/>
</dbReference>
<reference evidence="4 5" key="1">
    <citation type="submission" date="2019-03" db="EMBL/GenBank/DDBJ databases">
        <title>Genome sequence of Thiobacillaceae bacterium LSR1, a sulfur-oxidizing bacterium isolated from freshwater sediment.</title>
        <authorList>
            <person name="Li S."/>
        </authorList>
    </citation>
    <scope>NUCLEOTIDE SEQUENCE [LARGE SCALE GENOMIC DNA]</scope>
    <source>
        <strain evidence="4 5">LSR1</strain>
    </source>
</reference>
<dbReference type="PANTHER" id="PTHR44591">
    <property type="entry name" value="STRESS RESPONSE REGULATOR PROTEIN 1"/>
    <property type="match status" value="1"/>
</dbReference>
<accession>A0A4V2NWN4</accession>
<dbReference type="PROSITE" id="PS50110">
    <property type="entry name" value="RESPONSE_REGULATORY"/>
    <property type="match status" value="1"/>
</dbReference>
<dbReference type="GO" id="GO:0000160">
    <property type="term" value="P:phosphorelay signal transduction system"/>
    <property type="evidence" value="ECO:0007669"/>
    <property type="project" value="InterPro"/>
</dbReference>
<dbReference type="SUPFAM" id="SSF52172">
    <property type="entry name" value="CheY-like"/>
    <property type="match status" value="1"/>
</dbReference>
<dbReference type="CDD" id="cd04762">
    <property type="entry name" value="HTH_MerR-trunc"/>
    <property type="match status" value="1"/>
</dbReference>
<dbReference type="InterPro" id="IPR001789">
    <property type="entry name" value="Sig_transdc_resp-reg_receiver"/>
</dbReference>
<keyword evidence="1 2" id="KW-0597">Phosphoprotein</keyword>
<dbReference type="InterPro" id="IPR009061">
    <property type="entry name" value="DNA-bd_dom_put_sf"/>
</dbReference>
<dbReference type="SMART" id="SM00448">
    <property type="entry name" value="REC"/>
    <property type="match status" value="1"/>
</dbReference>
<evidence type="ECO:0000313" key="5">
    <source>
        <dbReference type="Proteomes" id="UP000295443"/>
    </source>
</evidence>
<dbReference type="Gene3D" id="1.10.1660.10">
    <property type="match status" value="1"/>
</dbReference>
<dbReference type="InterPro" id="IPR011006">
    <property type="entry name" value="CheY-like_superfamily"/>
</dbReference>
<dbReference type="GO" id="GO:0003677">
    <property type="term" value="F:DNA binding"/>
    <property type="evidence" value="ECO:0007669"/>
    <property type="project" value="InterPro"/>
</dbReference>
<organism evidence="4 5">
    <name type="scientific">Parasulfuritortus cantonensis</name>
    <dbReference type="NCBI Taxonomy" id="2528202"/>
    <lineage>
        <taxon>Bacteria</taxon>
        <taxon>Pseudomonadati</taxon>
        <taxon>Pseudomonadota</taxon>
        <taxon>Betaproteobacteria</taxon>
        <taxon>Nitrosomonadales</taxon>
        <taxon>Thiobacillaceae</taxon>
        <taxon>Parasulfuritortus</taxon>
    </lineage>
</organism>
<feature type="domain" description="Response regulatory" evidence="3">
    <location>
        <begin position="75"/>
        <end position="193"/>
    </location>
</feature>
<dbReference type="Pfam" id="PF00072">
    <property type="entry name" value="Response_reg"/>
    <property type="match status" value="1"/>
</dbReference>
<sequence length="205" mass="22957">MKNTNVQEVYCTTREAAQMLGVSLRTVQLWVESGVLKAWKTDGGHRRLPMSAVNELIQQRMGKGQMPPPSSNLFNILVLEDDEDMVKLYQMTMEGWQIPIQVTFVSSVYEALIVIGRGQPDLLITDLKMPGVDGFEIVNLLRNDDALRNLDIVVVTALKREEIEEKGSLPADITVFTKPVSFDQLLGYIKACLAHRKISESSHVA</sequence>
<comment type="caution">
    <text evidence="4">The sequence shown here is derived from an EMBL/GenBank/DDBJ whole genome shotgun (WGS) entry which is preliminary data.</text>
</comment>
<dbReference type="AlphaFoldDB" id="A0A4V2NWN4"/>
<evidence type="ECO:0000259" key="3">
    <source>
        <dbReference type="PROSITE" id="PS50110"/>
    </source>
</evidence>
<dbReference type="EMBL" id="SJZB01000013">
    <property type="protein sequence ID" value="TCJ17972.1"/>
    <property type="molecule type" value="Genomic_DNA"/>
</dbReference>
<dbReference type="RefSeq" id="WP_131444891.1">
    <property type="nucleotide sequence ID" value="NZ_SJZB01000013.1"/>
</dbReference>